<organism evidence="2 3">
    <name type="scientific">Caerostris extrusa</name>
    <name type="common">Bark spider</name>
    <name type="synonym">Caerostris bankana</name>
    <dbReference type="NCBI Taxonomy" id="172846"/>
    <lineage>
        <taxon>Eukaryota</taxon>
        <taxon>Metazoa</taxon>
        <taxon>Ecdysozoa</taxon>
        <taxon>Arthropoda</taxon>
        <taxon>Chelicerata</taxon>
        <taxon>Arachnida</taxon>
        <taxon>Araneae</taxon>
        <taxon>Araneomorphae</taxon>
        <taxon>Entelegynae</taxon>
        <taxon>Araneoidea</taxon>
        <taxon>Araneidae</taxon>
        <taxon>Caerostris</taxon>
    </lineage>
</organism>
<evidence type="ECO:0000313" key="3">
    <source>
        <dbReference type="Proteomes" id="UP001054945"/>
    </source>
</evidence>
<feature type="compositionally biased region" description="Basic residues" evidence="1">
    <location>
        <begin position="1"/>
        <end position="12"/>
    </location>
</feature>
<comment type="caution">
    <text evidence="2">The sequence shown here is derived from an EMBL/GenBank/DDBJ whole genome shotgun (WGS) entry which is preliminary data.</text>
</comment>
<proteinExistence type="predicted"/>
<name>A0AAV4S5L6_CAEEX</name>
<feature type="region of interest" description="Disordered" evidence="1">
    <location>
        <begin position="1"/>
        <end position="21"/>
    </location>
</feature>
<dbReference type="Proteomes" id="UP001054945">
    <property type="component" value="Unassembled WGS sequence"/>
</dbReference>
<reference evidence="2 3" key="1">
    <citation type="submission" date="2021-06" db="EMBL/GenBank/DDBJ databases">
        <title>Caerostris extrusa draft genome.</title>
        <authorList>
            <person name="Kono N."/>
            <person name="Arakawa K."/>
        </authorList>
    </citation>
    <scope>NUCLEOTIDE SEQUENCE [LARGE SCALE GENOMIC DNA]</scope>
</reference>
<evidence type="ECO:0000313" key="2">
    <source>
        <dbReference type="EMBL" id="GIY28486.1"/>
    </source>
</evidence>
<sequence length="75" mass="8592">MKRVRNRLRKLNSTHGLGGKGKLTNKFIDKLQNYYGIAKRRNVGELKTMKQAISGALFHWSSNPDPPMHNECLPE</sequence>
<dbReference type="EMBL" id="BPLR01008948">
    <property type="protein sequence ID" value="GIY28486.1"/>
    <property type="molecule type" value="Genomic_DNA"/>
</dbReference>
<accession>A0AAV4S5L6</accession>
<keyword evidence="3" id="KW-1185">Reference proteome</keyword>
<gene>
    <name evidence="2" type="ORF">CEXT_710331</name>
</gene>
<protein>
    <submittedName>
        <fullName evidence="2">Uncharacterized protein</fullName>
    </submittedName>
</protein>
<dbReference type="AlphaFoldDB" id="A0AAV4S5L6"/>
<evidence type="ECO:0000256" key="1">
    <source>
        <dbReference type="SAM" id="MobiDB-lite"/>
    </source>
</evidence>